<evidence type="ECO:0000313" key="2">
    <source>
        <dbReference type="Proteomes" id="UP000199103"/>
    </source>
</evidence>
<keyword evidence="2" id="KW-1185">Reference proteome</keyword>
<dbReference type="PANTHER" id="PTHR35868:SF3">
    <property type="entry name" value="DUF2804 DOMAIN-CONTAINING PROTEIN"/>
    <property type="match status" value="1"/>
</dbReference>
<sequence length="343" mass="38999">MRLPIRPVADAGEAITEREITEPVDLCLPSGRLNPAAVGWTRSPVHRANLRGWGRNKRFEYWSISTPDAVITLNISDHDYRANVAVTYGSRTEDREIRQGGNIWLPRHVGMRDPDNATPMRAQRRDTTVEFVPRGRGSELYATSPRIRVALRVQAEADHESMGVVVPWSNRLFQYTRKDNGLSATGTVTVDGVEHRVEADSSMVIHDHGRGRWPYFTFWNWASGNGTTTDGRRLGLQFGGKWTDGTPSTENSIRLDGVLHKISEHLRWQYDPGDWLRPWTLTGPTVRVEFVPTKHVHHVFNRWIVLNRADMCFGRFSGTVDIDGDRISFSGVPGHAEEVQRRW</sequence>
<gene>
    <name evidence="1" type="ORF">SAMN04489812_5297</name>
</gene>
<accession>A0A1H1ZLD1</accession>
<dbReference type="Pfam" id="PF10974">
    <property type="entry name" value="DUF2804"/>
    <property type="match status" value="1"/>
</dbReference>
<dbReference type="InterPro" id="IPR021243">
    <property type="entry name" value="DUF2804"/>
</dbReference>
<dbReference type="OrthoDB" id="9762066at2"/>
<dbReference type="STRING" id="630515.SAMN04489812_5297"/>
<organism evidence="1 2">
    <name type="scientific">Microlunatus soli</name>
    <dbReference type="NCBI Taxonomy" id="630515"/>
    <lineage>
        <taxon>Bacteria</taxon>
        <taxon>Bacillati</taxon>
        <taxon>Actinomycetota</taxon>
        <taxon>Actinomycetes</taxon>
        <taxon>Propionibacteriales</taxon>
        <taxon>Propionibacteriaceae</taxon>
        <taxon>Microlunatus</taxon>
    </lineage>
</organism>
<proteinExistence type="predicted"/>
<dbReference type="AlphaFoldDB" id="A0A1H1ZLD1"/>
<reference evidence="1 2" key="1">
    <citation type="submission" date="2016-10" db="EMBL/GenBank/DDBJ databases">
        <authorList>
            <person name="de Groot N.N."/>
        </authorList>
    </citation>
    <scope>NUCLEOTIDE SEQUENCE [LARGE SCALE GENOMIC DNA]</scope>
    <source>
        <strain evidence="1 2">DSM 21800</strain>
    </source>
</reference>
<evidence type="ECO:0008006" key="3">
    <source>
        <dbReference type="Google" id="ProtNLM"/>
    </source>
</evidence>
<protein>
    <recommendedName>
        <fullName evidence="3">DUF2804 domain-containing protein</fullName>
    </recommendedName>
</protein>
<evidence type="ECO:0000313" key="1">
    <source>
        <dbReference type="EMBL" id="SDT34470.1"/>
    </source>
</evidence>
<dbReference type="EMBL" id="LT629772">
    <property type="protein sequence ID" value="SDT34470.1"/>
    <property type="molecule type" value="Genomic_DNA"/>
</dbReference>
<dbReference type="Proteomes" id="UP000199103">
    <property type="component" value="Chromosome I"/>
</dbReference>
<dbReference type="PANTHER" id="PTHR35868">
    <property type="entry name" value="DUF2804 DOMAIN-CONTAINING PROTEIN-RELATED"/>
    <property type="match status" value="1"/>
</dbReference>
<name>A0A1H1ZLD1_9ACTN</name>
<dbReference type="RefSeq" id="WP_091529212.1">
    <property type="nucleotide sequence ID" value="NZ_LT629772.1"/>
</dbReference>